<accession>A0A0T6LQQ3</accession>
<dbReference type="EMBL" id="LLZU01000024">
    <property type="protein sequence ID" value="KRV48413.1"/>
    <property type="molecule type" value="Genomic_DNA"/>
</dbReference>
<feature type="region of interest" description="Disordered" evidence="1">
    <location>
        <begin position="84"/>
        <end position="209"/>
    </location>
</feature>
<keyword evidence="4" id="KW-1185">Reference proteome</keyword>
<proteinExistence type="predicted"/>
<feature type="compositionally biased region" description="Low complexity" evidence="1">
    <location>
        <begin position="291"/>
        <end position="302"/>
    </location>
</feature>
<dbReference type="InterPro" id="IPR010982">
    <property type="entry name" value="Lambda_DNA-bd_dom_sf"/>
</dbReference>
<feature type="compositionally biased region" description="Basic residues" evidence="1">
    <location>
        <begin position="200"/>
        <end position="209"/>
    </location>
</feature>
<dbReference type="Proteomes" id="UP000050867">
    <property type="component" value="Unassembled WGS sequence"/>
</dbReference>
<dbReference type="eggNOG" id="COG1813">
    <property type="taxonomic scope" value="Bacteria"/>
</dbReference>
<evidence type="ECO:0000313" key="3">
    <source>
        <dbReference type="EMBL" id="KRV48413.1"/>
    </source>
</evidence>
<dbReference type="SMART" id="SM00530">
    <property type="entry name" value="HTH_XRE"/>
    <property type="match status" value="1"/>
</dbReference>
<dbReference type="InterPro" id="IPR001387">
    <property type="entry name" value="Cro/C1-type_HTH"/>
</dbReference>
<protein>
    <recommendedName>
        <fullName evidence="2">HTH cro/C1-type domain-containing protein</fullName>
    </recommendedName>
</protein>
<sequence>MGAARETEVLELAARLQGLKEQSGRSYGALARRLGMGQSTLHRYCSGATVPVEFAPLERFARLCGAKPEELVALHRLWNAADAARNQRVSPTSTTTATVPGTNGRGAGAPEPREQEPHEQEPREQEPEEQEPEEQEEPRAEGQRAGEQAPAGPGGLPRGSRAPETDPEREPEPEPAGERPEERVLLGPVPGERAASAPPARRRPSWRSRRGRMLLGAAATAAVALTTLVALDAAPRDTDVPRSSRTVVPEQSASAAPSARKPPRPSASRSPASRTSERHREANGKVEEPVRTPTTTRGNPPRVETPKAPATPITWTVRSHRWQNACDHAYLVDRPAEQVPPPPVEQDAQGWADALGAVHGRDTWVEISVQGTSGTAVVLEALRVRVVERREPVRSDVYLMSSGCGGALTPRVFDVDLDMPRPVAHSVAGYDGERELPAVSLPYRVSDRDPEVLLVSGRTVNCDCSWYLELDWSSGGRSGTVRIDDRGKPFRTSGIAGRPTHEYNYVEGRWMSP</sequence>
<comment type="caution">
    <text evidence="3">The sequence shown here is derived from an EMBL/GenBank/DDBJ whole genome shotgun (WGS) entry which is preliminary data.</text>
</comment>
<reference evidence="3 4" key="1">
    <citation type="submission" date="2015-10" db="EMBL/GenBank/DDBJ databases">
        <title>Draft genome sequence of pyrrolomycin-producing Streptomyces vitaminophilus.</title>
        <authorList>
            <person name="Graham D.E."/>
            <person name="Mahan K.M."/>
            <person name="Klingeman D.M."/>
            <person name="Hettich R.L."/>
            <person name="Parry R.J."/>
        </authorList>
    </citation>
    <scope>NUCLEOTIDE SEQUENCE [LARGE SCALE GENOMIC DNA]</scope>
    <source>
        <strain evidence="3 4">ATCC 31673</strain>
    </source>
</reference>
<dbReference type="Pfam" id="PF13560">
    <property type="entry name" value="HTH_31"/>
    <property type="match status" value="1"/>
</dbReference>
<dbReference type="eggNOG" id="COG3093">
    <property type="taxonomic scope" value="Bacteria"/>
</dbReference>
<feature type="compositionally biased region" description="Acidic residues" evidence="1">
    <location>
        <begin position="126"/>
        <end position="136"/>
    </location>
</feature>
<dbReference type="OrthoDB" id="3359627at2"/>
<organism evidence="3 4">
    <name type="scientific">Wenjunlia vitaminophila</name>
    <name type="common">Streptomyces vitaminophilus</name>
    <dbReference type="NCBI Taxonomy" id="76728"/>
    <lineage>
        <taxon>Bacteria</taxon>
        <taxon>Bacillati</taxon>
        <taxon>Actinomycetota</taxon>
        <taxon>Actinomycetes</taxon>
        <taxon>Kitasatosporales</taxon>
        <taxon>Streptomycetaceae</taxon>
        <taxon>Wenjunlia</taxon>
    </lineage>
</organism>
<dbReference type="STRING" id="76728.AQ490_03930"/>
<dbReference type="SUPFAM" id="SSF47413">
    <property type="entry name" value="lambda repressor-like DNA-binding domains"/>
    <property type="match status" value="1"/>
</dbReference>
<dbReference type="GO" id="GO:0003677">
    <property type="term" value="F:DNA binding"/>
    <property type="evidence" value="ECO:0007669"/>
    <property type="project" value="InterPro"/>
</dbReference>
<dbReference type="RefSeq" id="WP_018386312.1">
    <property type="nucleotide sequence ID" value="NZ_LLZU01000024.1"/>
</dbReference>
<feature type="compositionally biased region" description="Basic and acidic residues" evidence="1">
    <location>
        <begin position="275"/>
        <end position="290"/>
    </location>
</feature>
<evidence type="ECO:0000259" key="2">
    <source>
        <dbReference type="SMART" id="SM00530"/>
    </source>
</evidence>
<feature type="compositionally biased region" description="Low complexity" evidence="1">
    <location>
        <begin position="89"/>
        <end position="102"/>
    </location>
</feature>
<feature type="region of interest" description="Disordered" evidence="1">
    <location>
        <begin position="236"/>
        <end position="309"/>
    </location>
</feature>
<evidence type="ECO:0000256" key="1">
    <source>
        <dbReference type="SAM" id="MobiDB-lite"/>
    </source>
</evidence>
<name>A0A0T6LQQ3_WENVI</name>
<feature type="compositionally biased region" description="Basic and acidic residues" evidence="1">
    <location>
        <begin position="161"/>
        <end position="184"/>
    </location>
</feature>
<gene>
    <name evidence="3" type="ORF">AQ490_03930</name>
</gene>
<feature type="compositionally biased region" description="Basic and acidic residues" evidence="1">
    <location>
        <begin position="111"/>
        <end position="125"/>
    </location>
</feature>
<evidence type="ECO:0000313" key="4">
    <source>
        <dbReference type="Proteomes" id="UP000050867"/>
    </source>
</evidence>
<dbReference type="AlphaFoldDB" id="A0A0T6LQQ3"/>
<dbReference type="CDD" id="cd00093">
    <property type="entry name" value="HTH_XRE"/>
    <property type="match status" value="1"/>
</dbReference>
<feature type="domain" description="HTH cro/C1-type" evidence="2">
    <location>
        <begin position="15"/>
        <end position="71"/>
    </location>
</feature>